<evidence type="ECO:0000259" key="2">
    <source>
        <dbReference type="PROSITE" id="PS50846"/>
    </source>
</evidence>
<dbReference type="Proteomes" id="UP001595593">
    <property type="component" value="Unassembled WGS sequence"/>
</dbReference>
<proteinExistence type="predicted"/>
<dbReference type="PROSITE" id="PS01047">
    <property type="entry name" value="HMA_1"/>
    <property type="match status" value="1"/>
</dbReference>
<accession>A0ABV7G1U3</accession>
<dbReference type="InterPro" id="IPR017969">
    <property type="entry name" value="Heavy-metal-associated_CS"/>
</dbReference>
<feature type="domain" description="HMA" evidence="2">
    <location>
        <begin position="1"/>
        <end position="64"/>
    </location>
</feature>
<dbReference type="RefSeq" id="WP_379595592.1">
    <property type="nucleotide sequence ID" value="NZ_JBHRTN010000008.1"/>
</dbReference>
<evidence type="ECO:0000313" key="3">
    <source>
        <dbReference type="EMBL" id="MFC3125110.1"/>
    </source>
</evidence>
<dbReference type="InterPro" id="IPR036163">
    <property type="entry name" value="HMA_dom_sf"/>
</dbReference>
<evidence type="ECO:0000313" key="4">
    <source>
        <dbReference type="Proteomes" id="UP001595593"/>
    </source>
</evidence>
<dbReference type="Pfam" id="PF00403">
    <property type="entry name" value="HMA"/>
    <property type="match status" value="1"/>
</dbReference>
<sequence>MLRFRIPNMACGGCAKGVTATVREVDPDAVIQVDLEQREVAVETKAVDADTLDRALREAGWKSERLAA</sequence>
<dbReference type="InterPro" id="IPR006121">
    <property type="entry name" value="HMA_dom"/>
</dbReference>
<reference evidence="4" key="1">
    <citation type="journal article" date="2019" name="Int. J. Syst. Evol. Microbiol.">
        <title>The Global Catalogue of Microorganisms (GCM) 10K type strain sequencing project: providing services to taxonomists for standard genome sequencing and annotation.</title>
        <authorList>
            <consortium name="The Broad Institute Genomics Platform"/>
            <consortium name="The Broad Institute Genome Sequencing Center for Infectious Disease"/>
            <person name="Wu L."/>
            <person name="Ma J."/>
        </authorList>
    </citation>
    <scope>NUCLEOTIDE SEQUENCE [LARGE SCALE GENOMIC DNA]</scope>
    <source>
        <strain evidence="4">KCTC 52094</strain>
    </source>
</reference>
<name>A0ABV7G1U3_9PROT</name>
<protein>
    <submittedName>
        <fullName evidence="3">Heavy-metal-associated domain-containing protein</fullName>
    </submittedName>
</protein>
<keyword evidence="4" id="KW-1185">Reference proteome</keyword>
<dbReference type="SUPFAM" id="SSF55008">
    <property type="entry name" value="HMA, heavy metal-associated domain"/>
    <property type="match status" value="1"/>
</dbReference>
<dbReference type="PROSITE" id="PS50846">
    <property type="entry name" value="HMA_2"/>
    <property type="match status" value="1"/>
</dbReference>
<comment type="caution">
    <text evidence="3">The sequence shown here is derived from an EMBL/GenBank/DDBJ whole genome shotgun (WGS) entry which is preliminary data.</text>
</comment>
<organism evidence="3 4">
    <name type="scientific">Teichococcus globiformis</name>
    <dbReference type="NCBI Taxonomy" id="2307229"/>
    <lineage>
        <taxon>Bacteria</taxon>
        <taxon>Pseudomonadati</taxon>
        <taxon>Pseudomonadota</taxon>
        <taxon>Alphaproteobacteria</taxon>
        <taxon>Acetobacterales</taxon>
        <taxon>Roseomonadaceae</taxon>
        <taxon>Roseomonas</taxon>
    </lineage>
</organism>
<dbReference type="EMBL" id="JBHRTN010000008">
    <property type="protein sequence ID" value="MFC3125110.1"/>
    <property type="molecule type" value="Genomic_DNA"/>
</dbReference>
<gene>
    <name evidence="3" type="ORF">ACFOD4_08565</name>
</gene>
<keyword evidence="1" id="KW-0479">Metal-binding</keyword>
<evidence type="ECO:0000256" key="1">
    <source>
        <dbReference type="ARBA" id="ARBA00022723"/>
    </source>
</evidence>
<dbReference type="CDD" id="cd00371">
    <property type="entry name" value="HMA"/>
    <property type="match status" value="1"/>
</dbReference>
<dbReference type="Gene3D" id="3.30.70.100">
    <property type="match status" value="1"/>
</dbReference>